<evidence type="ECO:0000313" key="5">
    <source>
        <dbReference type="EMBL" id="KAG6955593.1"/>
    </source>
</evidence>
<dbReference type="AlphaFoldDB" id="A0A8J5IJS0"/>
<comment type="caution">
    <text evidence="5">The sequence shown here is derived from an EMBL/GenBank/DDBJ whole genome shotgun (WGS) entry which is preliminary data.</text>
</comment>
<name>A0A8J5IJS0_9STRA</name>
<evidence type="ECO:0000256" key="2">
    <source>
        <dbReference type="ARBA" id="ARBA00009520"/>
    </source>
</evidence>
<comment type="similarity">
    <text evidence="2">Belongs to the Necrosis inducing protein (NPP1) family.</text>
</comment>
<proteinExistence type="inferred from homology"/>
<sequence>MVAPPAPDAGPDAVLRSQFDDAITKLVVAQADQLRILHKLQDDVCAQVSIGNKTNTSPPSKPGLHAMIDELFARDEVQRGLVEWLGEEEACTRAQTLVGELQVDIKTGEGNDARTTLNKLLPLYMEALNIRELGGHAAPAASPGGKSGDKKLLGSLVLGSLNPFLEQLRMMYSDAVSDGESYLAGKSEDFKETTKRLKAGLFVFLNTGNYASHNRGKLSFCQQVELCGAVGAMAETLPVVFEACQVVKGIRTSKSTEKLSYDQVAPFPEVLPSTTENKVALKFKPQLHISNGCHPYPAVDADGNTNAGLGITQVLTSCKGSPLGSQVYGRVTEYEGVVAIMYAWYFPRDYMVSPMWVGHRHDWEHAIVWLDSLETRAELLSVTAQHLLGYKMYSPPDADHMDGSSVKLKYTWLIQTQHYLSATTKPGKFQDLIMWSNMTEAAREALEETKFFWSQAPMNDEKFQSNIEKAYPF</sequence>
<evidence type="ECO:0000256" key="1">
    <source>
        <dbReference type="ARBA" id="ARBA00004613"/>
    </source>
</evidence>
<keyword evidence="4" id="KW-0843">Virulence</keyword>
<dbReference type="PANTHER" id="PTHR33657">
    <property type="entry name" value="DOMAIN PROTEIN, PUTATIVE (AFU_ORTHOLOGUE AFUA_5G00600)-RELATED"/>
    <property type="match status" value="1"/>
</dbReference>
<comment type="subcellular location">
    <subcellularLocation>
        <location evidence="1">Secreted</location>
    </subcellularLocation>
</comment>
<dbReference type="Pfam" id="PF05630">
    <property type="entry name" value="NPP1"/>
    <property type="match status" value="1"/>
</dbReference>
<dbReference type="InterPro" id="IPR008701">
    <property type="entry name" value="NPP1"/>
</dbReference>
<dbReference type="GO" id="GO:0005576">
    <property type="term" value="C:extracellular region"/>
    <property type="evidence" value="ECO:0007669"/>
    <property type="project" value="UniProtKB-SubCell"/>
</dbReference>
<protein>
    <submittedName>
        <fullName evidence="5">Uncharacterized protein</fullName>
    </submittedName>
</protein>
<dbReference type="PANTHER" id="PTHR33657:SF8">
    <property type="entry name" value="DOMAIN PROTEIN, PUTATIVE (AFU_ORTHOLOGUE AFUA_5G00600)-RELATED"/>
    <property type="match status" value="1"/>
</dbReference>
<dbReference type="Proteomes" id="UP000709295">
    <property type="component" value="Unassembled WGS sequence"/>
</dbReference>
<reference evidence="5" key="1">
    <citation type="submission" date="2021-01" db="EMBL/GenBank/DDBJ databases">
        <title>Phytophthora aleatoria, a newly-described species from Pinus radiata is distinct from Phytophthora cactorum isolates based on comparative genomics.</title>
        <authorList>
            <person name="Mcdougal R."/>
            <person name="Panda P."/>
            <person name="Williams N."/>
            <person name="Studholme D.J."/>
        </authorList>
    </citation>
    <scope>NUCLEOTIDE SEQUENCE</scope>
    <source>
        <strain evidence="5">NZFS 4037</strain>
    </source>
</reference>
<keyword evidence="6" id="KW-1185">Reference proteome</keyword>
<evidence type="ECO:0000256" key="4">
    <source>
        <dbReference type="ARBA" id="ARBA00023026"/>
    </source>
</evidence>
<evidence type="ECO:0000256" key="3">
    <source>
        <dbReference type="ARBA" id="ARBA00022525"/>
    </source>
</evidence>
<organism evidence="5 6">
    <name type="scientific">Phytophthora aleatoria</name>
    <dbReference type="NCBI Taxonomy" id="2496075"/>
    <lineage>
        <taxon>Eukaryota</taxon>
        <taxon>Sar</taxon>
        <taxon>Stramenopiles</taxon>
        <taxon>Oomycota</taxon>
        <taxon>Peronosporomycetes</taxon>
        <taxon>Peronosporales</taxon>
        <taxon>Peronosporaceae</taxon>
        <taxon>Phytophthora</taxon>
    </lineage>
</organism>
<gene>
    <name evidence="5" type="ORF">JG688_00011805</name>
</gene>
<evidence type="ECO:0000313" key="6">
    <source>
        <dbReference type="Proteomes" id="UP000709295"/>
    </source>
</evidence>
<keyword evidence="3" id="KW-0964">Secreted</keyword>
<dbReference type="EMBL" id="JAENGY010000859">
    <property type="protein sequence ID" value="KAG6955593.1"/>
    <property type="molecule type" value="Genomic_DNA"/>
</dbReference>
<accession>A0A8J5IJS0</accession>